<proteinExistence type="predicted"/>
<evidence type="ECO:0000313" key="3">
    <source>
        <dbReference type="Proteomes" id="UP000054279"/>
    </source>
</evidence>
<evidence type="ECO:0000256" key="1">
    <source>
        <dbReference type="SAM" id="MobiDB-lite"/>
    </source>
</evidence>
<dbReference type="InterPro" id="IPR038765">
    <property type="entry name" value="Papain-like_cys_pep_sf"/>
</dbReference>
<keyword evidence="3" id="KW-1185">Reference proteome</keyword>
<reference evidence="2 3" key="1">
    <citation type="submission" date="2014-06" db="EMBL/GenBank/DDBJ databases">
        <title>Evolutionary Origins and Diversification of the Mycorrhizal Mutualists.</title>
        <authorList>
            <consortium name="DOE Joint Genome Institute"/>
            <consortium name="Mycorrhizal Genomics Consortium"/>
            <person name="Kohler A."/>
            <person name="Kuo A."/>
            <person name="Nagy L.G."/>
            <person name="Floudas D."/>
            <person name="Copeland A."/>
            <person name="Barry K.W."/>
            <person name="Cichocki N."/>
            <person name="Veneault-Fourrey C."/>
            <person name="LaButti K."/>
            <person name="Lindquist E.A."/>
            <person name="Lipzen A."/>
            <person name="Lundell T."/>
            <person name="Morin E."/>
            <person name="Murat C."/>
            <person name="Riley R."/>
            <person name="Ohm R."/>
            <person name="Sun H."/>
            <person name="Tunlid A."/>
            <person name="Henrissat B."/>
            <person name="Grigoriev I.V."/>
            <person name="Hibbett D.S."/>
            <person name="Martin F."/>
        </authorList>
    </citation>
    <scope>NUCLEOTIDE SEQUENCE [LARGE SCALE GENOMIC DNA]</scope>
    <source>
        <strain evidence="2 3">SS14</strain>
    </source>
</reference>
<dbReference type="AlphaFoldDB" id="A0A0C9USZ8"/>
<dbReference type="Gene3D" id="3.40.395.10">
    <property type="entry name" value="Adenoviral Proteinase, Chain A"/>
    <property type="match status" value="1"/>
</dbReference>
<organism evidence="2 3">
    <name type="scientific">Sphaerobolus stellatus (strain SS14)</name>
    <dbReference type="NCBI Taxonomy" id="990650"/>
    <lineage>
        <taxon>Eukaryota</taxon>
        <taxon>Fungi</taxon>
        <taxon>Dikarya</taxon>
        <taxon>Basidiomycota</taxon>
        <taxon>Agaricomycotina</taxon>
        <taxon>Agaricomycetes</taxon>
        <taxon>Phallomycetidae</taxon>
        <taxon>Geastrales</taxon>
        <taxon>Sphaerobolaceae</taxon>
        <taxon>Sphaerobolus</taxon>
    </lineage>
</organism>
<dbReference type="EMBL" id="KN837164">
    <property type="protein sequence ID" value="KIJ37969.1"/>
    <property type="molecule type" value="Genomic_DNA"/>
</dbReference>
<name>A0A0C9USZ8_SPHS4</name>
<evidence type="ECO:0000313" key="2">
    <source>
        <dbReference type="EMBL" id="KIJ37969.1"/>
    </source>
</evidence>
<sequence length="362" mass="41506">MTRIVLPPPSHATGDPGNPGAVAASSSQYSSSRNKGFAVQPSKQLVEDPVALWRRNNPQPNSLPPITSLYEVLNADLNNEQEELAKNVNYRVWNIVASSVQPINAPRIDNRNHVCEDFIVCPEDIKCLDAGRKLTMWPFAAFARLIRKHFTEHPLNAFIPQEMRPKILLMDPGALALFDKAMIHIFIDEASEVITSHFSKDAWKFWYCDSRPWSAYRDEEEGDGLIYKRLRNFTQVACRMAKIEEDLSKWTQGSTISVDRQTRHVDSGLWVLADIEAWFLGKTYADPETDMDAYRRVVRQALVNLPIAGPDHKDFPITPYECSYIYWRNSFTEALQFIEPIHFPHGKQDEMFEHPLMLEMGL</sequence>
<dbReference type="OrthoDB" id="10602143at2759"/>
<feature type="compositionally biased region" description="Pro residues" evidence="1">
    <location>
        <begin position="1"/>
        <end position="10"/>
    </location>
</feature>
<dbReference type="SUPFAM" id="SSF54001">
    <property type="entry name" value="Cysteine proteinases"/>
    <property type="match status" value="1"/>
</dbReference>
<protein>
    <submittedName>
        <fullName evidence="2">Uncharacterized protein</fullName>
    </submittedName>
</protein>
<gene>
    <name evidence="2" type="ORF">M422DRAFT_259352</name>
</gene>
<dbReference type="Proteomes" id="UP000054279">
    <property type="component" value="Unassembled WGS sequence"/>
</dbReference>
<accession>A0A0C9USZ8</accession>
<feature type="region of interest" description="Disordered" evidence="1">
    <location>
        <begin position="1"/>
        <end position="41"/>
    </location>
</feature>
<dbReference type="HOGENOM" id="CLU_765420_0_0_1"/>